<evidence type="ECO:0000313" key="1">
    <source>
        <dbReference type="EMBL" id="KAK7207693.1"/>
    </source>
</evidence>
<proteinExistence type="predicted"/>
<dbReference type="GeneID" id="90039432"/>
<organism evidence="1 2">
    <name type="scientific">Myxozyma melibiosi</name>
    <dbReference type="NCBI Taxonomy" id="54550"/>
    <lineage>
        <taxon>Eukaryota</taxon>
        <taxon>Fungi</taxon>
        <taxon>Dikarya</taxon>
        <taxon>Ascomycota</taxon>
        <taxon>Saccharomycotina</taxon>
        <taxon>Lipomycetes</taxon>
        <taxon>Lipomycetales</taxon>
        <taxon>Lipomycetaceae</taxon>
        <taxon>Myxozyma</taxon>
    </lineage>
</organism>
<gene>
    <name evidence="1" type="ORF">BZA70DRAFT_287042</name>
</gene>
<dbReference type="EMBL" id="JBBJBU010000001">
    <property type="protein sequence ID" value="KAK7207693.1"/>
    <property type="molecule type" value="Genomic_DNA"/>
</dbReference>
<reference evidence="1 2" key="1">
    <citation type="submission" date="2024-03" db="EMBL/GenBank/DDBJ databases">
        <title>Genome-scale model development and genomic sequencing of the oleaginous clade Lipomyces.</title>
        <authorList>
            <consortium name="Lawrence Berkeley National Laboratory"/>
            <person name="Czajka J.J."/>
            <person name="Han Y."/>
            <person name="Kim J."/>
            <person name="Mondo S.J."/>
            <person name="Hofstad B.A."/>
            <person name="Robles A."/>
            <person name="Haridas S."/>
            <person name="Riley R."/>
            <person name="LaButti K."/>
            <person name="Pangilinan J."/>
            <person name="Andreopoulos W."/>
            <person name="Lipzen A."/>
            <person name="Yan J."/>
            <person name="Wang M."/>
            <person name="Ng V."/>
            <person name="Grigoriev I.V."/>
            <person name="Spatafora J.W."/>
            <person name="Magnuson J.K."/>
            <person name="Baker S.E."/>
            <person name="Pomraning K.R."/>
        </authorList>
    </citation>
    <scope>NUCLEOTIDE SEQUENCE [LARGE SCALE GENOMIC DNA]</scope>
    <source>
        <strain evidence="1 2">Phaff 52-87</strain>
    </source>
</reference>
<dbReference type="RefSeq" id="XP_064770726.1">
    <property type="nucleotide sequence ID" value="XM_064913920.1"/>
</dbReference>
<dbReference type="Proteomes" id="UP001498771">
    <property type="component" value="Unassembled WGS sequence"/>
</dbReference>
<keyword evidence="2" id="KW-1185">Reference proteome</keyword>
<protein>
    <submittedName>
        <fullName evidence="1">Uncharacterized protein</fullName>
    </submittedName>
</protein>
<name>A0ABR1FFB9_9ASCO</name>
<sequence length="379" mass="42559">MYRINSSTGTTYVVGALLVLFVLKFLFFSPAVPGAGAIHAASIAAQKSASKAVDLETSPAHNIRDNYDAFAEYRYRDVCKISSLELHKPFEPLCPDKQSLITAMSSGGRIGIDAPYMPRDCDMRWFTTEESCAILERFDRVSIVGDSMMRQMLGGLYVLLRKDLGYGGVTQWNFNDQEKAECFCNAQVNVKSCSLQTIYATRDILKWDPNSFACDPNKVNVFINLQVRYPQPDDELERYGSDLVGVPEGEKVAFIYGHGLWNDLDVQATLNYLDRAESVVKQKLPDYEKDVKRFPRLFITPNAAGPKKADAFILTQGNKPLMLFETSMYDVLPDRGYDVLGTWNMSIQSVSLDGVHCDIKGNLIKAMMLLNWLDKVSLE</sequence>
<evidence type="ECO:0000313" key="2">
    <source>
        <dbReference type="Proteomes" id="UP001498771"/>
    </source>
</evidence>
<accession>A0ABR1FFB9</accession>
<comment type="caution">
    <text evidence="1">The sequence shown here is derived from an EMBL/GenBank/DDBJ whole genome shotgun (WGS) entry which is preliminary data.</text>
</comment>